<feature type="transmembrane region" description="Helical" evidence="1">
    <location>
        <begin position="287"/>
        <end position="308"/>
    </location>
</feature>
<gene>
    <name evidence="2" type="ORF">TPR58_15080</name>
</gene>
<dbReference type="RefSeq" id="WP_346247527.1">
    <property type="nucleotide sequence ID" value="NZ_JBDIZK010000009.1"/>
</dbReference>
<feature type="transmembrane region" description="Helical" evidence="1">
    <location>
        <begin position="213"/>
        <end position="230"/>
    </location>
</feature>
<sequence length="315" mass="34100">MTDLVDRYLSSVRRSLPAGKADDIVAELRDVLSSRIEDREEALDRPLRRDEVAAILKDFGHPLVVAAGYKPHQVLIGPQIFPFYLFTMKVVGAVVIVLMVAIGAADLMLGHAPVVRALVRAAAGVWDGALSAAAIITLVFAVLERTGFAAEHVRNWRPEQLPPADRPAPGRWESAIEIGIGIAFILWWTDSFTLPIPAHRGLVLEAAPVWADYYWPILALAVIQLAIALVKCIRPGWRIARLVMGTVNAIATLLLIAGLHRAGTWVVVRATTMDPADAARVADSVDLALGIGMVAVAVVMIVTTLVDFRKAARGR</sequence>
<evidence type="ECO:0000256" key="1">
    <source>
        <dbReference type="SAM" id="Phobius"/>
    </source>
</evidence>
<dbReference type="EMBL" id="JBDIZK010000009">
    <property type="protein sequence ID" value="MEN3748498.1"/>
    <property type="molecule type" value="Genomic_DNA"/>
</dbReference>
<feature type="transmembrane region" description="Helical" evidence="1">
    <location>
        <begin position="83"/>
        <end position="105"/>
    </location>
</feature>
<keyword evidence="1" id="KW-0472">Membrane</keyword>
<keyword evidence="1" id="KW-1133">Transmembrane helix</keyword>
<organism evidence="2 3">
    <name type="scientific">Sphingomonas rustica</name>
    <dbReference type="NCBI Taxonomy" id="3103142"/>
    <lineage>
        <taxon>Bacteria</taxon>
        <taxon>Pseudomonadati</taxon>
        <taxon>Pseudomonadota</taxon>
        <taxon>Alphaproteobacteria</taxon>
        <taxon>Sphingomonadales</taxon>
        <taxon>Sphingomonadaceae</taxon>
        <taxon>Sphingomonas</taxon>
    </lineage>
</organism>
<reference evidence="2 3" key="1">
    <citation type="submission" date="2024-05" db="EMBL/GenBank/DDBJ databases">
        <title>Sphingomonas sp. HF-S3 16S ribosomal RNA gene Genome sequencing and assembly.</title>
        <authorList>
            <person name="Lee H."/>
        </authorList>
    </citation>
    <scope>NUCLEOTIDE SEQUENCE [LARGE SCALE GENOMIC DNA]</scope>
    <source>
        <strain evidence="2 3">HF-S3</strain>
    </source>
</reference>
<proteinExistence type="predicted"/>
<dbReference type="Pfam" id="PF22564">
    <property type="entry name" value="HAAS"/>
    <property type="match status" value="1"/>
</dbReference>
<comment type="caution">
    <text evidence="2">The sequence shown here is derived from an EMBL/GenBank/DDBJ whole genome shotgun (WGS) entry which is preliminary data.</text>
</comment>
<dbReference type="Proteomes" id="UP001427805">
    <property type="component" value="Unassembled WGS sequence"/>
</dbReference>
<feature type="transmembrane region" description="Helical" evidence="1">
    <location>
        <begin position="242"/>
        <end position="267"/>
    </location>
</feature>
<evidence type="ECO:0000313" key="2">
    <source>
        <dbReference type="EMBL" id="MEN3748498.1"/>
    </source>
</evidence>
<accession>A0ABV0BBW3</accession>
<evidence type="ECO:0000313" key="3">
    <source>
        <dbReference type="Proteomes" id="UP001427805"/>
    </source>
</evidence>
<name>A0ABV0BBW3_9SPHN</name>
<keyword evidence="1" id="KW-0812">Transmembrane</keyword>
<feature type="transmembrane region" description="Helical" evidence="1">
    <location>
        <begin position="117"/>
        <end position="143"/>
    </location>
</feature>
<protein>
    <submittedName>
        <fullName evidence="2">Uncharacterized protein</fullName>
    </submittedName>
</protein>
<keyword evidence="3" id="KW-1185">Reference proteome</keyword>